<comment type="caution">
    <text evidence="1">The sequence shown here is derived from an EMBL/GenBank/DDBJ whole genome shotgun (WGS) entry which is preliminary data.</text>
</comment>
<keyword evidence="2" id="KW-1185">Reference proteome</keyword>
<sequence length="81" mass="8755">MISSSLSPFLRDVYGPLHPLLLKPLASWSDLLTEAWLLTFCIPVLPLANTRPAVGDALRREGARCAPVTMAATLALIPQLC</sequence>
<reference evidence="1 2" key="1">
    <citation type="submission" date="2023-09" db="EMBL/GenBank/DDBJ databases">
        <authorList>
            <person name="Wang M."/>
        </authorList>
    </citation>
    <scope>NUCLEOTIDE SEQUENCE [LARGE SCALE GENOMIC DNA]</scope>
    <source>
        <strain evidence="1">GT-2023</strain>
        <tissue evidence="1">Liver</tissue>
    </source>
</reference>
<name>A0ABR3M920_9TELE</name>
<evidence type="ECO:0000313" key="2">
    <source>
        <dbReference type="Proteomes" id="UP001558613"/>
    </source>
</evidence>
<proteinExistence type="predicted"/>
<accession>A0ABR3M920</accession>
<protein>
    <submittedName>
        <fullName evidence="1">Uncharacterized protein</fullName>
    </submittedName>
</protein>
<dbReference type="EMBL" id="JAYMGO010000015">
    <property type="protein sequence ID" value="KAL1260444.1"/>
    <property type="molecule type" value="Genomic_DNA"/>
</dbReference>
<evidence type="ECO:0000313" key="1">
    <source>
        <dbReference type="EMBL" id="KAL1260444.1"/>
    </source>
</evidence>
<dbReference type="Proteomes" id="UP001558613">
    <property type="component" value="Unassembled WGS sequence"/>
</dbReference>
<gene>
    <name evidence="1" type="ORF">QQF64_008271</name>
</gene>
<organism evidence="1 2">
    <name type="scientific">Cirrhinus molitorella</name>
    <name type="common">mud carp</name>
    <dbReference type="NCBI Taxonomy" id="172907"/>
    <lineage>
        <taxon>Eukaryota</taxon>
        <taxon>Metazoa</taxon>
        <taxon>Chordata</taxon>
        <taxon>Craniata</taxon>
        <taxon>Vertebrata</taxon>
        <taxon>Euteleostomi</taxon>
        <taxon>Actinopterygii</taxon>
        <taxon>Neopterygii</taxon>
        <taxon>Teleostei</taxon>
        <taxon>Ostariophysi</taxon>
        <taxon>Cypriniformes</taxon>
        <taxon>Cyprinidae</taxon>
        <taxon>Labeoninae</taxon>
        <taxon>Labeonini</taxon>
        <taxon>Cirrhinus</taxon>
    </lineage>
</organism>